<dbReference type="Pfam" id="PF00075">
    <property type="entry name" value="RNase_H"/>
    <property type="match status" value="1"/>
</dbReference>
<evidence type="ECO:0000256" key="5">
    <source>
        <dbReference type="ARBA" id="ARBA00012180"/>
    </source>
</evidence>
<dbReference type="CDD" id="cd09278">
    <property type="entry name" value="RNase_HI_prokaryote_like"/>
    <property type="match status" value="1"/>
</dbReference>
<evidence type="ECO:0000256" key="7">
    <source>
        <dbReference type="ARBA" id="ARBA00022723"/>
    </source>
</evidence>
<proteinExistence type="inferred from homology"/>
<dbReference type="PANTHER" id="PTHR10642">
    <property type="entry name" value="RIBONUCLEASE H1"/>
    <property type="match status" value="1"/>
</dbReference>
<dbReference type="OrthoDB" id="8082643at2"/>
<keyword evidence="9" id="KW-0378">Hydrolase</keyword>
<dbReference type="InterPro" id="IPR036397">
    <property type="entry name" value="RNaseH_sf"/>
</dbReference>
<comment type="subunit">
    <text evidence="4">Monomer.</text>
</comment>
<evidence type="ECO:0000256" key="2">
    <source>
        <dbReference type="ARBA" id="ARBA00001946"/>
    </source>
</evidence>
<accession>A0A0L8C245</accession>
<dbReference type="EC" id="3.1.26.4" evidence="5"/>
<keyword evidence="7" id="KW-0479">Metal-binding</keyword>
<keyword evidence="10" id="KW-0460">Magnesium</keyword>
<evidence type="ECO:0000256" key="8">
    <source>
        <dbReference type="ARBA" id="ARBA00022759"/>
    </source>
</evidence>
<dbReference type="InterPro" id="IPR050092">
    <property type="entry name" value="RNase_H"/>
</dbReference>
<comment type="cofactor">
    <cofactor evidence="2">
        <name>Mg(2+)</name>
        <dbReference type="ChEBI" id="CHEBI:18420"/>
    </cofactor>
</comment>
<feature type="region of interest" description="Disordered" evidence="11">
    <location>
        <begin position="1"/>
        <end position="23"/>
    </location>
</feature>
<organism evidence="13 14">
    <name type="scientific">Ensifer adhaerens</name>
    <name type="common">Sinorhizobium morelense</name>
    <dbReference type="NCBI Taxonomy" id="106592"/>
    <lineage>
        <taxon>Bacteria</taxon>
        <taxon>Pseudomonadati</taxon>
        <taxon>Pseudomonadota</taxon>
        <taxon>Alphaproteobacteria</taxon>
        <taxon>Hyphomicrobiales</taxon>
        <taxon>Rhizobiaceae</taxon>
        <taxon>Sinorhizobium/Ensifer group</taxon>
        <taxon>Ensifer</taxon>
    </lineage>
</organism>
<dbReference type="EMBL" id="LGAP01000002">
    <property type="protein sequence ID" value="KOF20868.1"/>
    <property type="molecule type" value="Genomic_DNA"/>
</dbReference>
<dbReference type="PANTHER" id="PTHR10642:SF26">
    <property type="entry name" value="RIBONUCLEASE H1"/>
    <property type="match status" value="1"/>
</dbReference>
<comment type="catalytic activity">
    <reaction evidence="1">
        <text>Endonucleolytic cleavage to 5'-phosphomonoester.</text>
        <dbReference type="EC" id="3.1.26.4"/>
    </reaction>
</comment>
<comment type="caution">
    <text evidence="13">The sequence shown here is derived from an EMBL/GenBank/DDBJ whole genome shotgun (WGS) entry which is preliminary data.</text>
</comment>
<name>A0A0L8C245_ENSAD</name>
<evidence type="ECO:0000256" key="3">
    <source>
        <dbReference type="ARBA" id="ARBA00005300"/>
    </source>
</evidence>
<evidence type="ECO:0000256" key="6">
    <source>
        <dbReference type="ARBA" id="ARBA00022722"/>
    </source>
</evidence>
<dbReference type="InterPro" id="IPR022892">
    <property type="entry name" value="RNaseHI"/>
</dbReference>
<keyword evidence="6" id="KW-0540">Nuclease</keyword>
<evidence type="ECO:0000313" key="13">
    <source>
        <dbReference type="EMBL" id="KOF20868.1"/>
    </source>
</evidence>
<dbReference type="PATRIC" id="fig|106592.7.peg.2721"/>
<protein>
    <recommendedName>
        <fullName evidence="5">ribonuclease H</fullName>
        <ecNumber evidence="5">3.1.26.4</ecNumber>
    </recommendedName>
</protein>
<gene>
    <name evidence="13" type="ORF">AC244_05430</name>
</gene>
<dbReference type="InterPro" id="IPR012337">
    <property type="entry name" value="RNaseH-like_sf"/>
</dbReference>
<evidence type="ECO:0000256" key="11">
    <source>
        <dbReference type="SAM" id="MobiDB-lite"/>
    </source>
</evidence>
<evidence type="ECO:0000313" key="14">
    <source>
        <dbReference type="Proteomes" id="UP000037425"/>
    </source>
</evidence>
<evidence type="ECO:0000256" key="1">
    <source>
        <dbReference type="ARBA" id="ARBA00000077"/>
    </source>
</evidence>
<keyword evidence="8" id="KW-0255">Endonuclease</keyword>
<dbReference type="PROSITE" id="PS50879">
    <property type="entry name" value="RNASE_H_1"/>
    <property type="match status" value="1"/>
</dbReference>
<comment type="similarity">
    <text evidence="3">Belongs to the RNase H family.</text>
</comment>
<dbReference type="Gene3D" id="3.30.420.10">
    <property type="entry name" value="Ribonuclease H-like superfamily/Ribonuclease H"/>
    <property type="match status" value="1"/>
</dbReference>
<dbReference type="RefSeq" id="WP_053247800.1">
    <property type="nucleotide sequence ID" value="NZ_LGAP01000002.1"/>
</dbReference>
<dbReference type="GO" id="GO:0003676">
    <property type="term" value="F:nucleic acid binding"/>
    <property type="evidence" value="ECO:0007669"/>
    <property type="project" value="InterPro"/>
</dbReference>
<evidence type="ECO:0000256" key="10">
    <source>
        <dbReference type="ARBA" id="ARBA00022842"/>
    </source>
</evidence>
<reference evidence="14" key="1">
    <citation type="submission" date="2015-07" db="EMBL/GenBank/DDBJ databases">
        <title>Whole genome sequence of an Ensifer adhaerens strain isolated from a cave pool in the Wind Cave National Park.</title>
        <authorList>
            <person name="Eng W.W.H."/>
            <person name="Gan H.M."/>
            <person name="Barton H.A."/>
            <person name="Savka M.A."/>
        </authorList>
    </citation>
    <scope>NUCLEOTIDE SEQUENCE [LARGE SCALE GENOMIC DNA]</scope>
    <source>
        <strain evidence="14">SD006</strain>
    </source>
</reference>
<evidence type="ECO:0000259" key="12">
    <source>
        <dbReference type="PROSITE" id="PS50879"/>
    </source>
</evidence>
<dbReference type="GO" id="GO:0004523">
    <property type="term" value="F:RNA-DNA hybrid ribonuclease activity"/>
    <property type="evidence" value="ECO:0007669"/>
    <property type="project" value="UniProtKB-EC"/>
</dbReference>
<evidence type="ECO:0000256" key="4">
    <source>
        <dbReference type="ARBA" id="ARBA00011245"/>
    </source>
</evidence>
<dbReference type="SUPFAM" id="SSF53098">
    <property type="entry name" value="Ribonuclease H-like"/>
    <property type="match status" value="1"/>
</dbReference>
<evidence type="ECO:0000256" key="9">
    <source>
        <dbReference type="ARBA" id="ARBA00022801"/>
    </source>
</evidence>
<dbReference type="GO" id="GO:0046872">
    <property type="term" value="F:metal ion binding"/>
    <property type="evidence" value="ECO:0007669"/>
    <property type="project" value="UniProtKB-KW"/>
</dbReference>
<dbReference type="AlphaFoldDB" id="A0A0L8C245"/>
<feature type="domain" description="RNase H type-1" evidence="12">
    <location>
        <begin position="20"/>
        <end position="172"/>
    </location>
</feature>
<dbReference type="Proteomes" id="UP000037425">
    <property type="component" value="Unassembled WGS sequence"/>
</dbReference>
<sequence>MNGISTTLNSPTNTAEEQPSSQGLHVFTDGSYEPISGKGGWAFVVYHEGVEIASEFGGAQGSADNTMELTALLKAALWINSNASGQPAVVWSDSAYTVKGCNSWRQIWKNNGWRKIVPNAKARSRTIANRDLWMAIDLQLSRSPLLAISWCKGHSGIVGNERADTLASHGRQSIRSGEPAP</sequence>
<dbReference type="InterPro" id="IPR002156">
    <property type="entry name" value="RNaseH_domain"/>
</dbReference>
<dbReference type="GO" id="GO:0043137">
    <property type="term" value="P:DNA replication, removal of RNA primer"/>
    <property type="evidence" value="ECO:0007669"/>
    <property type="project" value="TreeGrafter"/>
</dbReference>